<dbReference type="GeneID" id="71988751"/>
<feature type="compositionally biased region" description="Polar residues" evidence="1">
    <location>
        <begin position="81"/>
        <end position="98"/>
    </location>
</feature>
<dbReference type="Pfam" id="PF07727">
    <property type="entry name" value="RVT_2"/>
    <property type="match status" value="1"/>
</dbReference>
<feature type="compositionally biased region" description="Acidic residues" evidence="1">
    <location>
        <begin position="106"/>
        <end position="115"/>
    </location>
</feature>
<evidence type="ECO:0000313" key="4">
    <source>
        <dbReference type="Proteomes" id="UP000756132"/>
    </source>
</evidence>
<dbReference type="KEGG" id="ffu:CLAFUR5_08873"/>
<keyword evidence="4" id="KW-1185">Reference proteome</keyword>
<dbReference type="OrthoDB" id="3693885at2759"/>
<dbReference type="Proteomes" id="UP000756132">
    <property type="component" value="Chromosome 9"/>
</dbReference>
<dbReference type="InterPro" id="IPR013103">
    <property type="entry name" value="RVT_2"/>
</dbReference>
<reference evidence="3" key="2">
    <citation type="journal article" date="2022" name="Microb. Genom.">
        <title>A chromosome-scale genome assembly of the tomato pathogen Cladosporium fulvum reveals a compartmentalized genome architecture and the presence of a dispensable chromosome.</title>
        <authorList>
            <person name="Zaccaron A.Z."/>
            <person name="Chen L.H."/>
            <person name="Samaras A."/>
            <person name="Stergiopoulos I."/>
        </authorList>
    </citation>
    <scope>NUCLEOTIDE SEQUENCE</scope>
    <source>
        <strain evidence="3">Race5_Kim</strain>
    </source>
</reference>
<name>A0A9Q8PGP6_PASFU</name>
<organism evidence="3 4">
    <name type="scientific">Passalora fulva</name>
    <name type="common">Tomato leaf mold</name>
    <name type="synonym">Cladosporium fulvum</name>
    <dbReference type="NCBI Taxonomy" id="5499"/>
    <lineage>
        <taxon>Eukaryota</taxon>
        <taxon>Fungi</taxon>
        <taxon>Dikarya</taxon>
        <taxon>Ascomycota</taxon>
        <taxon>Pezizomycotina</taxon>
        <taxon>Dothideomycetes</taxon>
        <taxon>Dothideomycetidae</taxon>
        <taxon>Mycosphaerellales</taxon>
        <taxon>Mycosphaerellaceae</taxon>
        <taxon>Fulvia</taxon>
    </lineage>
</organism>
<feature type="region of interest" description="Disordered" evidence="1">
    <location>
        <begin position="1"/>
        <end position="196"/>
    </location>
</feature>
<dbReference type="RefSeq" id="XP_047766542.1">
    <property type="nucleotide sequence ID" value="XM_047908021.1"/>
</dbReference>
<accession>A0A9Q8PGP6</accession>
<evidence type="ECO:0000259" key="2">
    <source>
        <dbReference type="Pfam" id="PF07727"/>
    </source>
</evidence>
<protein>
    <recommendedName>
        <fullName evidence="2">Reverse transcriptase Ty1/copia-type domain-containing protein</fullName>
    </recommendedName>
</protein>
<evidence type="ECO:0000313" key="3">
    <source>
        <dbReference type="EMBL" id="UJO22176.1"/>
    </source>
</evidence>
<dbReference type="AlphaFoldDB" id="A0A9Q8PGP6"/>
<gene>
    <name evidence="3" type="ORF">CLAFUR5_08873</name>
</gene>
<sequence length="296" mass="33051">MDPEDPPDVPGGPSASPMEPHSPQGRNHMPQHAPQARHTSPQNGQETEQPQGELQQHSDPAGQNGASTEDSPERQGEHVTFSHTLRSASPQIQETTPGETVHGQQDPEDSPDDPDNLMTPFHPQPHPGKRKRGDIVESTVMKQAKVIPEATRRSTREGRAQHEYRRLANQRLSAAAAESAPKKEKLKDPTSLTNALGRPDRAEWVRAVRKEFTSLEDTECVQWIHMSKVPKGRKLLSGKWVLHYKYVPDGTIEKRRARWTVKGFTQRLGMDYVNTFAPTPRHATSRILLALCIVLG</sequence>
<dbReference type="EMBL" id="CP090171">
    <property type="protein sequence ID" value="UJO22176.1"/>
    <property type="molecule type" value="Genomic_DNA"/>
</dbReference>
<feature type="compositionally biased region" description="Polar residues" evidence="1">
    <location>
        <begin position="37"/>
        <end position="58"/>
    </location>
</feature>
<reference evidence="3" key="1">
    <citation type="submission" date="2021-12" db="EMBL/GenBank/DDBJ databases">
        <authorList>
            <person name="Zaccaron A."/>
            <person name="Stergiopoulos I."/>
        </authorList>
    </citation>
    <scope>NUCLEOTIDE SEQUENCE</scope>
    <source>
        <strain evidence="3">Race5_Kim</strain>
    </source>
</reference>
<feature type="domain" description="Reverse transcriptase Ty1/copia-type" evidence="2">
    <location>
        <begin position="226"/>
        <end position="293"/>
    </location>
</feature>
<evidence type="ECO:0000256" key="1">
    <source>
        <dbReference type="SAM" id="MobiDB-lite"/>
    </source>
</evidence>
<feature type="compositionally biased region" description="Basic and acidic residues" evidence="1">
    <location>
        <begin position="150"/>
        <end position="166"/>
    </location>
</feature>
<proteinExistence type="predicted"/>